<proteinExistence type="predicted"/>
<evidence type="ECO:0000313" key="3">
    <source>
        <dbReference type="Proteomes" id="UP001165065"/>
    </source>
</evidence>
<keyword evidence="3" id="KW-1185">Reference proteome</keyword>
<evidence type="ECO:0000313" key="2">
    <source>
        <dbReference type="EMBL" id="GMI45872.1"/>
    </source>
</evidence>
<name>A0A9W7GKY4_9STRA</name>
<feature type="compositionally biased region" description="Polar residues" evidence="1">
    <location>
        <begin position="59"/>
        <end position="77"/>
    </location>
</feature>
<comment type="caution">
    <text evidence="2">The sequence shown here is derived from an EMBL/GenBank/DDBJ whole genome shotgun (WGS) entry which is preliminary data.</text>
</comment>
<dbReference type="AlphaFoldDB" id="A0A9W7GKY4"/>
<feature type="region of interest" description="Disordered" evidence="1">
    <location>
        <begin position="59"/>
        <end position="96"/>
    </location>
</feature>
<dbReference type="EMBL" id="BRYA01000269">
    <property type="protein sequence ID" value="GMI45872.1"/>
    <property type="molecule type" value="Genomic_DNA"/>
</dbReference>
<accession>A0A9W7GKY4</accession>
<evidence type="ECO:0000256" key="1">
    <source>
        <dbReference type="SAM" id="MobiDB-lite"/>
    </source>
</evidence>
<organism evidence="2 3">
    <name type="scientific">Triparma columacea</name>
    <dbReference type="NCBI Taxonomy" id="722753"/>
    <lineage>
        <taxon>Eukaryota</taxon>
        <taxon>Sar</taxon>
        <taxon>Stramenopiles</taxon>
        <taxon>Ochrophyta</taxon>
        <taxon>Bolidophyceae</taxon>
        <taxon>Parmales</taxon>
        <taxon>Triparmaceae</taxon>
        <taxon>Triparma</taxon>
    </lineage>
</organism>
<reference evidence="3" key="1">
    <citation type="journal article" date="2023" name="Commun. Biol.">
        <title>Genome analysis of Parmales, the sister group of diatoms, reveals the evolutionary specialization of diatoms from phago-mixotrophs to photoautotrophs.</title>
        <authorList>
            <person name="Ban H."/>
            <person name="Sato S."/>
            <person name="Yoshikawa S."/>
            <person name="Yamada K."/>
            <person name="Nakamura Y."/>
            <person name="Ichinomiya M."/>
            <person name="Sato N."/>
            <person name="Blanc-Mathieu R."/>
            <person name="Endo H."/>
            <person name="Kuwata A."/>
            <person name="Ogata H."/>
        </authorList>
    </citation>
    <scope>NUCLEOTIDE SEQUENCE [LARGE SCALE GENOMIC DNA]</scope>
</reference>
<protein>
    <submittedName>
        <fullName evidence="2">Uncharacterized protein</fullName>
    </submittedName>
</protein>
<gene>
    <name evidence="2" type="ORF">TrCOL_g8432</name>
</gene>
<sequence length="96" mass="10725">MRVNFKQLPLFTALLTLSVAFGYFLQVQWGMARLPAYSLSTTLVVQASNLYNWITENPPTSNSIKESVAIKSTGSGSRKNRRKNKEKATGSTRKID</sequence>
<dbReference type="Proteomes" id="UP001165065">
    <property type="component" value="Unassembled WGS sequence"/>
</dbReference>